<dbReference type="Pfam" id="PF00753">
    <property type="entry name" value="Lactamase_B"/>
    <property type="match status" value="1"/>
</dbReference>
<dbReference type="Gene3D" id="3.60.15.10">
    <property type="entry name" value="Ribonuclease Z/Hydroxyacylglutathione hydrolase-like"/>
    <property type="match status" value="2"/>
</dbReference>
<dbReference type="AlphaFoldDB" id="A0AAW6U2A5"/>
<accession>A0AAW6U2A5</accession>
<evidence type="ECO:0000313" key="3">
    <source>
        <dbReference type="EMBL" id="MDI6450629.1"/>
    </source>
</evidence>
<gene>
    <name evidence="3" type="ORF">QJ522_16345</name>
</gene>
<dbReference type="InterPro" id="IPR018905">
    <property type="entry name" value="A-galactase_NEW3"/>
</dbReference>
<feature type="chain" id="PRO_5043375402" evidence="1">
    <location>
        <begin position="22"/>
        <end position="632"/>
    </location>
</feature>
<dbReference type="EMBL" id="JASCXX010000022">
    <property type="protein sequence ID" value="MDI6450629.1"/>
    <property type="molecule type" value="Genomic_DNA"/>
</dbReference>
<name>A0AAW6U2A5_9BACT</name>
<keyword evidence="1" id="KW-0732">Signal</keyword>
<keyword evidence="4" id="KW-1185">Reference proteome</keyword>
<evidence type="ECO:0000313" key="4">
    <source>
        <dbReference type="Proteomes" id="UP001431776"/>
    </source>
</evidence>
<dbReference type="CDD" id="cd06262">
    <property type="entry name" value="metallo-hydrolase-like_MBL-fold"/>
    <property type="match status" value="1"/>
</dbReference>
<feature type="domain" description="Metallo-beta-lactamase" evidence="2">
    <location>
        <begin position="313"/>
        <end position="488"/>
    </location>
</feature>
<dbReference type="PANTHER" id="PTHR23131">
    <property type="entry name" value="ENDORIBONUCLEASE LACTB2"/>
    <property type="match status" value="1"/>
</dbReference>
<organism evidence="3 4">
    <name type="scientific">Anaerobaca lacustris</name>
    <dbReference type="NCBI Taxonomy" id="3044600"/>
    <lineage>
        <taxon>Bacteria</taxon>
        <taxon>Pseudomonadati</taxon>
        <taxon>Planctomycetota</taxon>
        <taxon>Phycisphaerae</taxon>
        <taxon>Sedimentisphaerales</taxon>
        <taxon>Anaerobacaceae</taxon>
        <taxon>Anaerobaca</taxon>
    </lineage>
</organism>
<dbReference type="SMART" id="SM00849">
    <property type="entry name" value="Lactamase_B"/>
    <property type="match status" value="2"/>
</dbReference>
<proteinExistence type="predicted"/>
<feature type="domain" description="Metallo-beta-lactamase" evidence="2">
    <location>
        <begin position="37"/>
        <end position="232"/>
    </location>
</feature>
<dbReference type="SUPFAM" id="SSF56281">
    <property type="entry name" value="Metallo-hydrolase/oxidoreductase"/>
    <property type="match status" value="2"/>
</dbReference>
<protein>
    <submittedName>
        <fullName evidence="3">MBL fold metallo-hydrolase</fullName>
    </submittedName>
</protein>
<dbReference type="Pfam" id="PF10633">
    <property type="entry name" value="NPCBM_assoc"/>
    <property type="match status" value="1"/>
</dbReference>
<dbReference type="Proteomes" id="UP001431776">
    <property type="component" value="Unassembled WGS sequence"/>
</dbReference>
<dbReference type="Gene3D" id="2.60.40.10">
    <property type="entry name" value="Immunoglobulins"/>
    <property type="match status" value="1"/>
</dbReference>
<comment type="caution">
    <text evidence="3">The sequence shown here is derived from an EMBL/GenBank/DDBJ whole genome shotgun (WGS) entry which is preliminary data.</text>
</comment>
<evidence type="ECO:0000259" key="2">
    <source>
        <dbReference type="SMART" id="SM00849"/>
    </source>
</evidence>
<dbReference type="InterPro" id="IPR050662">
    <property type="entry name" value="Sec-metab_biosynth-thioest"/>
</dbReference>
<evidence type="ECO:0000256" key="1">
    <source>
        <dbReference type="SAM" id="SignalP"/>
    </source>
</evidence>
<dbReference type="RefSeq" id="WP_349246039.1">
    <property type="nucleotide sequence ID" value="NZ_JASCXX010000022.1"/>
</dbReference>
<sequence length="632" mass="70701">MMHRLVPILLAVLATYSSAAAQDDTRLSPSVRLLPGAINGVAIERNERTLVVYGDPSGTIRQADMVLFTHARRDVAWAGRDLVEREAGAVVPTAEAEAFTKATEFWNRFVTARFHDYRQQTTKVPVMPMEVARTVRGGDTIQWQGLTLKVLDTPGYTRGAVSYLLETDGAKYAFVGDLIYGDGQLLDLYSLQDEVPELRIGGYHGYATRMAPLIASLRAIAAEEPDILVPARGPVIRDPQAAIARLIGRLQAVYRNYLSISAGRYYFRDSYDGLAQRVLGTSPNVPWMTPGTTEDPPDWVLCIGNSRLLLSESGAGWLIDCGSQGIIDEIEKLRDAGRLTSIEGLFITHYHDDHTHKVNALLEVFPSPVFVTPLVADIARHPGAYRLPCLTTEVIAEPTVVPNGHRSRWREFQLTFCDYPGQTLYHSALLAEHDDGRKLLFVGDSFTPSGIDDYCLLNRNLMHEGEGYLRCLDLLLTLPPECMLVNQHVEPVFRFDASQLQFMRRTLTEREVLLAELFPWDEANYGIDEQWVRIHPYGQTARPGQTVEVQLRVRNHSDRPHEFAVTLHAPDGFQTDPAEARLTVDPRREKSITLRIAVPATAGPSACVITADVAFDRWDLRHWCEALIQVQP</sequence>
<dbReference type="InterPro" id="IPR001279">
    <property type="entry name" value="Metallo-B-lactamas"/>
</dbReference>
<dbReference type="InterPro" id="IPR013783">
    <property type="entry name" value="Ig-like_fold"/>
</dbReference>
<feature type="signal peptide" evidence="1">
    <location>
        <begin position="1"/>
        <end position="21"/>
    </location>
</feature>
<dbReference type="InterPro" id="IPR036866">
    <property type="entry name" value="RibonucZ/Hydroxyglut_hydro"/>
</dbReference>
<reference evidence="3" key="1">
    <citation type="submission" date="2023-05" db="EMBL/GenBank/DDBJ databases">
        <title>Anaerotaeda fermentans gen. nov., sp. nov., a novel anaerobic planctomycete of the new family within the order Sedimentisphaerales isolated from Taman Peninsula, Russia.</title>
        <authorList>
            <person name="Khomyakova M.A."/>
            <person name="Merkel A.Y."/>
            <person name="Slobodkin A.I."/>
        </authorList>
    </citation>
    <scope>NUCLEOTIDE SEQUENCE</scope>
    <source>
        <strain evidence="3">M17dextr</strain>
    </source>
</reference>